<evidence type="ECO:0000313" key="1">
    <source>
        <dbReference type="EMBL" id="QQP40741.1"/>
    </source>
</evidence>
<dbReference type="EMBL" id="CP045899">
    <property type="protein sequence ID" value="QQP40741.1"/>
    <property type="molecule type" value="Genomic_DNA"/>
</dbReference>
<sequence length="64" mass="7522">MKQIKYYSSWSLCLRPQLGQQHSLHPWPRWTRGFFFSRREAMETTRTYSKECSGSSITSDSATS</sequence>
<organism evidence="1 2">
    <name type="scientific">Caligus rogercresseyi</name>
    <name type="common">Sea louse</name>
    <dbReference type="NCBI Taxonomy" id="217165"/>
    <lineage>
        <taxon>Eukaryota</taxon>
        <taxon>Metazoa</taxon>
        <taxon>Ecdysozoa</taxon>
        <taxon>Arthropoda</taxon>
        <taxon>Crustacea</taxon>
        <taxon>Multicrustacea</taxon>
        <taxon>Hexanauplia</taxon>
        <taxon>Copepoda</taxon>
        <taxon>Siphonostomatoida</taxon>
        <taxon>Caligidae</taxon>
        <taxon>Caligus</taxon>
    </lineage>
</organism>
<evidence type="ECO:0000313" key="2">
    <source>
        <dbReference type="Proteomes" id="UP000595437"/>
    </source>
</evidence>
<reference evidence="2" key="1">
    <citation type="submission" date="2021-01" db="EMBL/GenBank/DDBJ databases">
        <title>Caligus Genome Assembly.</title>
        <authorList>
            <person name="Gallardo-Escarate C."/>
        </authorList>
    </citation>
    <scope>NUCLEOTIDE SEQUENCE [LARGE SCALE GENOMIC DNA]</scope>
</reference>
<dbReference type="AlphaFoldDB" id="A0A7T8H061"/>
<protein>
    <submittedName>
        <fullName evidence="1">Uncharacterized protein</fullName>
    </submittedName>
</protein>
<proteinExistence type="predicted"/>
<keyword evidence="2" id="KW-1185">Reference proteome</keyword>
<accession>A0A7T8H061</accession>
<name>A0A7T8H061_CALRO</name>
<dbReference type="Proteomes" id="UP000595437">
    <property type="component" value="Chromosome 10"/>
</dbReference>
<gene>
    <name evidence="1" type="ORF">FKW44_014891</name>
</gene>